<dbReference type="OrthoDB" id="2735536at2759"/>
<keyword evidence="3" id="KW-0812">Transmembrane</keyword>
<dbReference type="VEuPathDB" id="FungiDB:yc1106_07658"/>
<evidence type="ECO:0000313" key="5">
    <source>
        <dbReference type="EMBL" id="USP80384.1"/>
    </source>
</evidence>
<dbReference type="GO" id="GO:0016616">
    <property type="term" value="F:oxidoreductase activity, acting on the CH-OH group of donors, NAD or NADP as acceptor"/>
    <property type="evidence" value="ECO:0007669"/>
    <property type="project" value="TreeGrafter"/>
</dbReference>
<keyword evidence="1" id="KW-0560">Oxidoreductase</keyword>
<dbReference type="AlphaFoldDB" id="A0A9Q8ZD30"/>
<dbReference type="Gene3D" id="3.40.50.720">
    <property type="entry name" value="NAD(P)-binding Rossmann-like Domain"/>
    <property type="match status" value="1"/>
</dbReference>
<dbReference type="EMBL" id="CP089278">
    <property type="protein sequence ID" value="USP80384.1"/>
    <property type="molecule type" value="Genomic_DNA"/>
</dbReference>
<dbReference type="PANTHER" id="PTHR10366">
    <property type="entry name" value="NAD DEPENDENT EPIMERASE/DEHYDRATASE"/>
    <property type="match status" value="1"/>
</dbReference>
<sequence length="337" mass="37159">MATKTVLITGVSGFVGIQILKSFVSAGYFVRGSVRTQKSAVQVSNAANRLGVLGSKFELVIVPDITAPGSFDSHLDGVDGIVHVASPFYYHVKKFDDVYIPAVHGTLEILKSAAKRTDGNIKRVVITSSFAAVQDFSKSTQSGCVYTEKDWNLITKERAEKIKPLQYAASKKLAEVAAWDFIENERPSFSLATINPPMIYGPIAQTNSIANLNQSALDIWNLLNGQTKEVPPTPMPAYCDVRDVAEAHLKAFEYPTGGRFLPVGGSFLFQDICAILKEVAPEWAKNVPNPESRPRNQHYEVNNSRTREELNISFRGLRETITDMVESYRGMQPASKI</sequence>
<gene>
    <name evidence="5" type="ORF">yc1106_07658</name>
</gene>
<name>A0A9Q8ZD30_CURCL</name>
<keyword evidence="3" id="KW-1133">Transmembrane helix</keyword>
<accession>A0A9Q8ZD30</accession>
<dbReference type="CDD" id="cd05227">
    <property type="entry name" value="AR_SDR_e"/>
    <property type="match status" value="1"/>
</dbReference>
<dbReference type="PANTHER" id="PTHR10366:SF564">
    <property type="entry name" value="STEROL-4-ALPHA-CARBOXYLATE 3-DEHYDROGENASE, DECARBOXYLATING"/>
    <property type="match status" value="1"/>
</dbReference>
<proteinExistence type="inferred from homology"/>
<evidence type="ECO:0000313" key="6">
    <source>
        <dbReference type="Proteomes" id="UP001056012"/>
    </source>
</evidence>
<reference evidence="5" key="1">
    <citation type="submission" date="2021-12" db="EMBL/GenBank/DDBJ databases">
        <title>Curvularia clavata genome.</title>
        <authorList>
            <person name="Cao Y."/>
        </authorList>
    </citation>
    <scope>NUCLEOTIDE SEQUENCE</scope>
    <source>
        <strain evidence="5">Yc1106</strain>
    </source>
</reference>
<feature type="transmembrane region" description="Helical" evidence="3">
    <location>
        <begin position="6"/>
        <end position="30"/>
    </location>
</feature>
<dbReference type="SUPFAM" id="SSF51735">
    <property type="entry name" value="NAD(P)-binding Rossmann-fold domains"/>
    <property type="match status" value="1"/>
</dbReference>
<dbReference type="InterPro" id="IPR050425">
    <property type="entry name" value="NAD(P)_dehydrat-like"/>
</dbReference>
<organism evidence="5 6">
    <name type="scientific">Curvularia clavata</name>
    <dbReference type="NCBI Taxonomy" id="95742"/>
    <lineage>
        <taxon>Eukaryota</taxon>
        <taxon>Fungi</taxon>
        <taxon>Dikarya</taxon>
        <taxon>Ascomycota</taxon>
        <taxon>Pezizomycotina</taxon>
        <taxon>Dothideomycetes</taxon>
        <taxon>Pleosporomycetidae</taxon>
        <taxon>Pleosporales</taxon>
        <taxon>Pleosporineae</taxon>
        <taxon>Pleosporaceae</taxon>
        <taxon>Curvularia</taxon>
    </lineage>
</organism>
<protein>
    <recommendedName>
        <fullName evidence="4">NAD-dependent epimerase/dehydratase domain-containing protein</fullName>
    </recommendedName>
</protein>
<evidence type="ECO:0000256" key="2">
    <source>
        <dbReference type="ARBA" id="ARBA00023445"/>
    </source>
</evidence>
<feature type="domain" description="NAD-dependent epimerase/dehydratase" evidence="4">
    <location>
        <begin position="6"/>
        <end position="256"/>
    </location>
</feature>
<keyword evidence="3" id="KW-0472">Membrane</keyword>
<evidence type="ECO:0000259" key="4">
    <source>
        <dbReference type="Pfam" id="PF01370"/>
    </source>
</evidence>
<dbReference type="Pfam" id="PF01370">
    <property type="entry name" value="Epimerase"/>
    <property type="match status" value="1"/>
</dbReference>
<dbReference type="InterPro" id="IPR036291">
    <property type="entry name" value="NAD(P)-bd_dom_sf"/>
</dbReference>
<keyword evidence="6" id="KW-1185">Reference proteome</keyword>
<dbReference type="InterPro" id="IPR001509">
    <property type="entry name" value="Epimerase_deHydtase"/>
</dbReference>
<comment type="similarity">
    <text evidence="2">Belongs to the NAD(P)-dependent epimerase/dehydratase family. Dihydroflavonol-4-reductase subfamily.</text>
</comment>
<evidence type="ECO:0000256" key="1">
    <source>
        <dbReference type="ARBA" id="ARBA00023002"/>
    </source>
</evidence>
<dbReference type="Proteomes" id="UP001056012">
    <property type="component" value="Chromosome 5"/>
</dbReference>
<evidence type="ECO:0000256" key="3">
    <source>
        <dbReference type="SAM" id="Phobius"/>
    </source>
</evidence>